<proteinExistence type="predicted"/>
<dbReference type="PANTHER" id="PTHR43280">
    <property type="entry name" value="ARAC-FAMILY TRANSCRIPTIONAL REGULATOR"/>
    <property type="match status" value="1"/>
</dbReference>
<dbReference type="PROSITE" id="PS01124">
    <property type="entry name" value="HTH_ARAC_FAMILY_2"/>
    <property type="match status" value="1"/>
</dbReference>
<protein>
    <submittedName>
        <fullName evidence="5">AraC family transcriptional regulator</fullName>
    </submittedName>
</protein>
<keyword evidence="6" id="KW-1185">Reference proteome</keyword>
<dbReference type="InterPro" id="IPR018062">
    <property type="entry name" value="HTH_AraC-typ_CS"/>
</dbReference>
<dbReference type="Pfam" id="PF02311">
    <property type="entry name" value="AraC_binding"/>
    <property type="match status" value="1"/>
</dbReference>
<evidence type="ECO:0000256" key="1">
    <source>
        <dbReference type="ARBA" id="ARBA00023015"/>
    </source>
</evidence>
<dbReference type="Gene3D" id="1.10.10.60">
    <property type="entry name" value="Homeodomain-like"/>
    <property type="match status" value="2"/>
</dbReference>
<dbReference type="SUPFAM" id="SSF46689">
    <property type="entry name" value="Homeodomain-like"/>
    <property type="match status" value="2"/>
</dbReference>
<evidence type="ECO:0000313" key="5">
    <source>
        <dbReference type="EMBL" id="TVY11743.1"/>
    </source>
</evidence>
<dbReference type="InterPro" id="IPR018060">
    <property type="entry name" value="HTH_AraC"/>
</dbReference>
<dbReference type="SUPFAM" id="SSF51215">
    <property type="entry name" value="Regulatory protein AraC"/>
    <property type="match status" value="1"/>
</dbReference>
<evidence type="ECO:0000256" key="2">
    <source>
        <dbReference type="ARBA" id="ARBA00023125"/>
    </source>
</evidence>
<evidence type="ECO:0000256" key="3">
    <source>
        <dbReference type="ARBA" id="ARBA00023163"/>
    </source>
</evidence>
<feature type="domain" description="HTH araC/xylS-type" evidence="4">
    <location>
        <begin position="193"/>
        <end position="291"/>
    </location>
</feature>
<dbReference type="SMART" id="SM00342">
    <property type="entry name" value="HTH_ARAC"/>
    <property type="match status" value="1"/>
</dbReference>
<comment type="caution">
    <text evidence="5">The sequence shown here is derived from an EMBL/GenBank/DDBJ whole genome shotgun (WGS) entry which is preliminary data.</text>
</comment>
<dbReference type="PROSITE" id="PS00041">
    <property type="entry name" value="HTH_ARAC_FAMILY_1"/>
    <property type="match status" value="1"/>
</dbReference>
<dbReference type="InterPro" id="IPR003313">
    <property type="entry name" value="AraC-bd"/>
</dbReference>
<accession>A0A559KHY6</accession>
<reference evidence="5 6" key="1">
    <citation type="submission" date="2019-07" db="EMBL/GenBank/DDBJ databases">
        <authorList>
            <person name="Kim J."/>
        </authorList>
    </citation>
    <scope>NUCLEOTIDE SEQUENCE [LARGE SCALE GENOMIC DNA]</scope>
    <source>
        <strain evidence="5 6">JC52</strain>
    </source>
</reference>
<dbReference type="InterPro" id="IPR009057">
    <property type="entry name" value="Homeodomain-like_sf"/>
</dbReference>
<dbReference type="AlphaFoldDB" id="A0A559KHY6"/>
<gene>
    <name evidence="5" type="ORF">FPZ49_00145</name>
</gene>
<dbReference type="Pfam" id="PF12833">
    <property type="entry name" value="HTH_18"/>
    <property type="match status" value="1"/>
</dbReference>
<dbReference type="OrthoDB" id="288481at2"/>
<dbReference type="GO" id="GO:0043565">
    <property type="term" value="F:sequence-specific DNA binding"/>
    <property type="evidence" value="ECO:0007669"/>
    <property type="project" value="InterPro"/>
</dbReference>
<name>A0A559KHY6_9BACL</name>
<sequence>MNLNIFKEPIHYPNPLLHLKVWEFTANGKPARHHPASMKWHYHKEVEFIYVRSGIHSVHTLNHNYILHPGDIFVIGASQLHSPSKFSEEDLTYIVLHVDLQPYFDPLMMMYYPHFSEVRHPLEAFNAMFQEDERLRAEVAGCILRIHEEMMEQRKGYEIAASILIRQIFLAMLRGDALELLKAGDSEGAMLLQPVLEHVERHLSEKIEMEEVSELANMSYSYFSKFFKKTIGFTFTEYVNRQRIIRAEQLLLTTTQTITDIAEAIGIENMAHFYELFKRYNGCTPKQFLLKMKG</sequence>
<dbReference type="Proteomes" id="UP000317036">
    <property type="component" value="Unassembled WGS sequence"/>
</dbReference>
<dbReference type="CDD" id="cd02208">
    <property type="entry name" value="cupin_RmlC-like"/>
    <property type="match status" value="1"/>
</dbReference>
<evidence type="ECO:0000313" key="6">
    <source>
        <dbReference type="Proteomes" id="UP000317036"/>
    </source>
</evidence>
<dbReference type="Gene3D" id="2.60.120.10">
    <property type="entry name" value="Jelly Rolls"/>
    <property type="match status" value="1"/>
</dbReference>
<dbReference type="RefSeq" id="WP_144842326.1">
    <property type="nucleotide sequence ID" value="NZ_VNJI01000001.1"/>
</dbReference>
<dbReference type="EMBL" id="VNJI01000001">
    <property type="protein sequence ID" value="TVY11743.1"/>
    <property type="molecule type" value="Genomic_DNA"/>
</dbReference>
<evidence type="ECO:0000259" key="4">
    <source>
        <dbReference type="PROSITE" id="PS01124"/>
    </source>
</evidence>
<dbReference type="InterPro" id="IPR014710">
    <property type="entry name" value="RmlC-like_jellyroll"/>
</dbReference>
<organism evidence="5 6">
    <name type="scientific">Paenibacillus cremeus</name>
    <dbReference type="NCBI Taxonomy" id="2163881"/>
    <lineage>
        <taxon>Bacteria</taxon>
        <taxon>Bacillati</taxon>
        <taxon>Bacillota</taxon>
        <taxon>Bacilli</taxon>
        <taxon>Bacillales</taxon>
        <taxon>Paenibacillaceae</taxon>
        <taxon>Paenibacillus</taxon>
    </lineage>
</organism>
<keyword evidence="1" id="KW-0805">Transcription regulation</keyword>
<dbReference type="PANTHER" id="PTHR43280:SF2">
    <property type="entry name" value="HTH-TYPE TRANSCRIPTIONAL REGULATOR EXSA"/>
    <property type="match status" value="1"/>
</dbReference>
<keyword evidence="2" id="KW-0238">DNA-binding</keyword>
<dbReference type="GO" id="GO:0003700">
    <property type="term" value="F:DNA-binding transcription factor activity"/>
    <property type="evidence" value="ECO:0007669"/>
    <property type="project" value="InterPro"/>
</dbReference>
<keyword evidence="3" id="KW-0804">Transcription</keyword>
<dbReference type="InterPro" id="IPR037923">
    <property type="entry name" value="HTH-like"/>
</dbReference>